<proteinExistence type="predicted"/>
<accession>A0A6N3BIA7</accession>
<dbReference type="PANTHER" id="PTHR30432:SF1">
    <property type="entry name" value="DNA-BINDING TRANSCRIPTIONAL DUAL REGULATOR MODE"/>
    <property type="match status" value="1"/>
</dbReference>
<reference evidence="2" key="1">
    <citation type="submission" date="2019-11" db="EMBL/GenBank/DDBJ databases">
        <authorList>
            <person name="Feng L."/>
        </authorList>
    </citation>
    <scope>NUCLEOTIDE SEQUENCE</scope>
    <source>
        <strain evidence="2">CaerofaciensLFYP39</strain>
    </source>
</reference>
<dbReference type="InterPro" id="IPR036388">
    <property type="entry name" value="WH-like_DNA-bd_sf"/>
</dbReference>
<dbReference type="GO" id="GO:0003700">
    <property type="term" value="F:DNA-binding transcription factor activity"/>
    <property type="evidence" value="ECO:0007669"/>
    <property type="project" value="InterPro"/>
</dbReference>
<sequence length="115" mass="12399">MEYKTTAKLVIQACDKDLPGVFGHGCVLLLQGIAREHSLNRAAKSMGMAYSKAWRIVNEAEGQLGCKLIERDGARGSTLTPAGKRAIAAYEELQAEINQVIATRANELIASINAK</sequence>
<dbReference type="InterPro" id="IPR051815">
    <property type="entry name" value="Molybdate_resp_trans_reg"/>
</dbReference>
<organism evidence="2">
    <name type="scientific">Collinsella aerofaciens</name>
    <dbReference type="NCBI Taxonomy" id="74426"/>
    <lineage>
        <taxon>Bacteria</taxon>
        <taxon>Bacillati</taxon>
        <taxon>Actinomycetota</taxon>
        <taxon>Coriobacteriia</taxon>
        <taxon>Coriobacteriales</taxon>
        <taxon>Coriobacteriaceae</taxon>
        <taxon>Collinsella</taxon>
    </lineage>
</organism>
<protein>
    <submittedName>
        <fullName evidence="2">DNA-binding transcriptional activator TdcA</fullName>
    </submittedName>
</protein>
<dbReference type="Gene3D" id="1.10.10.10">
    <property type="entry name" value="Winged helix-like DNA-binding domain superfamily/Winged helix DNA-binding domain"/>
    <property type="match status" value="1"/>
</dbReference>
<dbReference type="Pfam" id="PF00126">
    <property type="entry name" value="HTH_1"/>
    <property type="match status" value="1"/>
</dbReference>
<dbReference type="GO" id="GO:0003677">
    <property type="term" value="F:DNA binding"/>
    <property type="evidence" value="ECO:0007669"/>
    <property type="project" value="UniProtKB-KW"/>
</dbReference>
<dbReference type="RefSeq" id="WP_156599028.1">
    <property type="nucleotide sequence ID" value="NZ_CACRTW010000020.1"/>
</dbReference>
<gene>
    <name evidence="2" type="ORF">CALFYP39_01216</name>
</gene>
<dbReference type="AlphaFoldDB" id="A0A6N3BIA7"/>
<keyword evidence="2" id="KW-0238">DNA-binding</keyword>
<evidence type="ECO:0000313" key="2">
    <source>
        <dbReference type="EMBL" id="VYU02378.1"/>
    </source>
</evidence>
<feature type="domain" description="HTH lysR-type" evidence="1">
    <location>
        <begin position="30"/>
        <end position="84"/>
    </location>
</feature>
<name>A0A6N3BIA7_9ACTN</name>
<dbReference type="PANTHER" id="PTHR30432">
    <property type="entry name" value="TRANSCRIPTIONAL REGULATOR MODE"/>
    <property type="match status" value="1"/>
</dbReference>
<dbReference type="EMBL" id="CACRTW010000020">
    <property type="protein sequence ID" value="VYU02378.1"/>
    <property type="molecule type" value="Genomic_DNA"/>
</dbReference>
<dbReference type="InterPro" id="IPR000847">
    <property type="entry name" value="LysR_HTH_N"/>
</dbReference>
<evidence type="ECO:0000259" key="1">
    <source>
        <dbReference type="Pfam" id="PF00126"/>
    </source>
</evidence>
<dbReference type="SUPFAM" id="SSF46785">
    <property type="entry name" value="Winged helix' DNA-binding domain"/>
    <property type="match status" value="1"/>
</dbReference>
<dbReference type="InterPro" id="IPR036390">
    <property type="entry name" value="WH_DNA-bd_sf"/>
</dbReference>